<evidence type="ECO:0000313" key="2">
    <source>
        <dbReference type="Proteomes" id="UP001163321"/>
    </source>
</evidence>
<protein>
    <submittedName>
        <fullName evidence="1">Uncharacterized protein</fullName>
    </submittedName>
</protein>
<sequence length="290" mass="32746">MLTRKQTRELTVLQVVASFPLATHPHPLIKNSGPVLILSNSGTVPIIASVHTHLSILMATRKPHRKSKARRVKDPPDVQLSKTLAYALRHGAEKLGLEMKPSGFVPLAQLLALPLFQSYTEEQVEHVVRTNTKKRFLLTTDASGRVKYIRANQGHTLQLVHDQDLLTPLEAPDAIRNCIHGTYREVWDRIWQVGLSKMQRNHIHFTESEVTTDEVVSGVRSNCNLLIYIDFPTALNDGIKFFKSSNNVVLSPGMGDTGVIDKNYFLRVVQRDGTVVYEREKGDKREEEKK</sequence>
<proteinExistence type="predicted"/>
<comment type="caution">
    <text evidence="1">The sequence shown here is derived from an EMBL/GenBank/DDBJ whole genome shotgun (WGS) entry which is preliminary data.</text>
</comment>
<organism evidence="1 2">
    <name type="scientific">Peronosclerospora sorghi</name>
    <dbReference type="NCBI Taxonomy" id="230839"/>
    <lineage>
        <taxon>Eukaryota</taxon>
        <taxon>Sar</taxon>
        <taxon>Stramenopiles</taxon>
        <taxon>Oomycota</taxon>
        <taxon>Peronosporomycetes</taxon>
        <taxon>Peronosporales</taxon>
        <taxon>Peronosporaceae</taxon>
        <taxon>Peronosclerospora</taxon>
    </lineage>
</organism>
<evidence type="ECO:0000313" key="1">
    <source>
        <dbReference type="EMBL" id="KAI9915657.1"/>
    </source>
</evidence>
<keyword evidence="2" id="KW-1185">Reference proteome</keyword>
<reference evidence="1 2" key="1">
    <citation type="journal article" date="2022" name="bioRxiv">
        <title>The genome of the oomycete Peronosclerospora sorghi, a cosmopolitan pathogen of maize and sorghum, is inflated with dispersed pseudogenes.</title>
        <authorList>
            <person name="Fletcher K."/>
            <person name="Martin F."/>
            <person name="Isakeit T."/>
            <person name="Cavanaugh K."/>
            <person name="Magill C."/>
            <person name="Michelmore R."/>
        </authorList>
    </citation>
    <scope>NUCLEOTIDE SEQUENCE [LARGE SCALE GENOMIC DNA]</scope>
    <source>
        <strain evidence="1">P6</strain>
    </source>
</reference>
<name>A0ACC0WB63_9STRA</name>
<gene>
    <name evidence="1" type="ORF">PsorP6_007047</name>
</gene>
<dbReference type="Proteomes" id="UP001163321">
    <property type="component" value="Chromosome 3"/>
</dbReference>
<dbReference type="EMBL" id="CM047582">
    <property type="protein sequence ID" value="KAI9915657.1"/>
    <property type="molecule type" value="Genomic_DNA"/>
</dbReference>
<accession>A0ACC0WB63</accession>